<gene>
    <name evidence="2" type="ORF">KSP40_PGU016772</name>
</gene>
<proteinExistence type="predicted"/>
<keyword evidence="3" id="KW-1185">Reference proteome</keyword>
<organism evidence="2 3">
    <name type="scientific">Platanthera guangdongensis</name>
    <dbReference type="NCBI Taxonomy" id="2320717"/>
    <lineage>
        <taxon>Eukaryota</taxon>
        <taxon>Viridiplantae</taxon>
        <taxon>Streptophyta</taxon>
        <taxon>Embryophyta</taxon>
        <taxon>Tracheophyta</taxon>
        <taxon>Spermatophyta</taxon>
        <taxon>Magnoliopsida</taxon>
        <taxon>Liliopsida</taxon>
        <taxon>Asparagales</taxon>
        <taxon>Orchidaceae</taxon>
        <taxon>Orchidoideae</taxon>
        <taxon>Orchideae</taxon>
        <taxon>Orchidinae</taxon>
        <taxon>Platanthera</taxon>
    </lineage>
</organism>
<dbReference type="EMBL" id="JBBWWR010000011">
    <property type="protein sequence ID" value="KAK8960101.1"/>
    <property type="molecule type" value="Genomic_DNA"/>
</dbReference>
<evidence type="ECO:0000313" key="2">
    <source>
        <dbReference type="EMBL" id="KAK8960101.1"/>
    </source>
</evidence>
<keyword evidence="1" id="KW-0472">Membrane</keyword>
<name>A0ABR2M890_9ASPA</name>
<keyword evidence="1" id="KW-0812">Transmembrane</keyword>
<dbReference type="Proteomes" id="UP001412067">
    <property type="component" value="Unassembled WGS sequence"/>
</dbReference>
<keyword evidence="1" id="KW-1133">Transmembrane helix</keyword>
<accession>A0ABR2M890</accession>
<protein>
    <submittedName>
        <fullName evidence="2">Uncharacterized protein</fullName>
    </submittedName>
</protein>
<reference evidence="2 3" key="1">
    <citation type="journal article" date="2022" name="Nat. Plants">
        <title>Genomes of leafy and leafless Platanthera orchids illuminate the evolution of mycoheterotrophy.</title>
        <authorList>
            <person name="Li M.H."/>
            <person name="Liu K.W."/>
            <person name="Li Z."/>
            <person name="Lu H.C."/>
            <person name="Ye Q.L."/>
            <person name="Zhang D."/>
            <person name="Wang J.Y."/>
            <person name="Li Y.F."/>
            <person name="Zhong Z.M."/>
            <person name="Liu X."/>
            <person name="Yu X."/>
            <person name="Liu D.K."/>
            <person name="Tu X.D."/>
            <person name="Liu B."/>
            <person name="Hao Y."/>
            <person name="Liao X.Y."/>
            <person name="Jiang Y.T."/>
            <person name="Sun W.H."/>
            <person name="Chen J."/>
            <person name="Chen Y.Q."/>
            <person name="Ai Y."/>
            <person name="Zhai J.W."/>
            <person name="Wu S.S."/>
            <person name="Zhou Z."/>
            <person name="Hsiao Y.Y."/>
            <person name="Wu W.L."/>
            <person name="Chen Y.Y."/>
            <person name="Lin Y.F."/>
            <person name="Hsu J.L."/>
            <person name="Li C.Y."/>
            <person name="Wang Z.W."/>
            <person name="Zhao X."/>
            <person name="Zhong W.Y."/>
            <person name="Ma X.K."/>
            <person name="Ma L."/>
            <person name="Huang J."/>
            <person name="Chen G.Z."/>
            <person name="Huang M.Z."/>
            <person name="Huang L."/>
            <person name="Peng D.H."/>
            <person name="Luo Y.B."/>
            <person name="Zou S.Q."/>
            <person name="Chen S.P."/>
            <person name="Lan S."/>
            <person name="Tsai W.C."/>
            <person name="Van de Peer Y."/>
            <person name="Liu Z.J."/>
        </authorList>
    </citation>
    <scope>NUCLEOTIDE SEQUENCE [LARGE SCALE GENOMIC DNA]</scope>
    <source>
        <strain evidence="2">Lor288</strain>
    </source>
</reference>
<comment type="caution">
    <text evidence="2">The sequence shown here is derived from an EMBL/GenBank/DDBJ whole genome shotgun (WGS) entry which is preliminary data.</text>
</comment>
<evidence type="ECO:0000256" key="1">
    <source>
        <dbReference type="SAM" id="Phobius"/>
    </source>
</evidence>
<sequence length="100" mass="10495">MPLTYAVLQAGLLAESFSHLNMLGGGYLYGLPLGFVADSLGATFGATAAFFLGRTAVVDDRRGNASCLDAIRGMMRLFCSEDGVVGQYGGTVVVLLERRG</sequence>
<feature type="transmembrane region" description="Helical" evidence="1">
    <location>
        <begin position="28"/>
        <end position="52"/>
    </location>
</feature>
<evidence type="ECO:0000313" key="3">
    <source>
        <dbReference type="Proteomes" id="UP001412067"/>
    </source>
</evidence>